<sequence length="116" mass="13066">MLNKSERSVGFSLDSNIHAKPTVSRTSDIHFGDQEEDRGRRGFSSRLLNSARLSAIRFFRKTSRALDFISGSRRQPPSKVSSSMTPQRFAAPEETHLSEAIEDCIKFLNSSSRRSC</sequence>
<accession>A0A8D7ARN0</accession>
<name>A0A8D7ARN0_MUSAM</name>
<protein>
    <submittedName>
        <fullName evidence="2">(wild Malaysian banana) hypothetical protein</fullName>
    </submittedName>
</protein>
<dbReference type="AlphaFoldDB" id="A0A8D7ARN0"/>
<dbReference type="EMBL" id="HG996476">
    <property type="protein sequence ID" value="CAG1854304.1"/>
    <property type="molecule type" value="Genomic_DNA"/>
</dbReference>
<evidence type="ECO:0000256" key="1">
    <source>
        <dbReference type="SAM" id="MobiDB-lite"/>
    </source>
</evidence>
<dbReference type="PANTHER" id="PTHR34355">
    <property type="entry name" value="JOSEPHIN-LIKE PROTEIN"/>
    <property type="match status" value="1"/>
</dbReference>
<proteinExistence type="predicted"/>
<evidence type="ECO:0000313" key="2">
    <source>
        <dbReference type="EMBL" id="CAG1854304.1"/>
    </source>
</evidence>
<feature type="region of interest" description="Disordered" evidence="1">
    <location>
        <begin position="70"/>
        <end position="94"/>
    </location>
</feature>
<organism evidence="2">
    <name type="scientific">Musa acuminata subsp. malaccensis</name>
    <name type="common">Wild banana</name>
    <name type="synonym">Musa malaccensis</name>
    <dbReference type="NCBI Taxonomy" id="214687"/>
    <lineage>
        <taxon>Eukaryota</taxon>
        <taxon>Viridiplantae</taxon>
        <taxon>Streptophyta</taxon>
        <taxon>Embryophyta</taxon>
        <taxon>Tracheophyta</taxon>
        <taxon>Spermatophyta</taxon>
        <taxon>Magnoliopsida</taxon>
        <taxon>Liliopsida</taxon>
        <taxon>Zingiberales</taxon>
        <taxon>Musaceae</taxon>
        <taxon>Musa</taxon>
    </lineage>
</organism>
<gene>
    <name evidence="2" type="ORF">GSMUA_325300.1</name>
</gene>
<reference evidence="2" key="1">
    <citation type="submission" date="2021-03" db="EMBL/GenBank/DDBJ databases">
        <authorList>
            <consortium name="Genoscope - CEA"/>
            <person name="William W."/>
        </authorList>
    </citation>
    <scope>NUCLEOTIDE SEQUENCE</scope>
    <source>
        <strain evidence="2">Doubled-haploid Pahang</strain>
    </source>
</reference>
<dbReference type="PANTHER" id="PTHR34355:SF1">
    <property type="entry name" value="JOSEPHIN-LIKE PROTEIN"/>
    <property type="match status" value="1"/>
</dbReference>
<feature type="compositionally biased region" description="Polar residues" evidence="1">
    <location>
        <begin position="72"/>
        <end position="86"/>
    </location>
</feature>